<dbReference type="Proteomes" id="UP000176222">
    <property type="component" value="Unassembled WGS sequence"/>
</dbReference>
<protein>
    <submittedName>
        <fullName evidence="1">Uncharacterized protein</fullName>
    </submittedName>
</protein>
<organism evidence="1 2">
    <name type="scientific">Candidatus Vogelbacteria bacterium RIFOXYB1_FULL_42_16</name>
    <dbReference type="NCBI Taxonomy" id="1802436"/>
    <lineage>
        <taxon>Bacteria</taxon>
        <taxon>Candidatus Vogeliibacteriota</taxon>
    </lineage>
</organism>
<evidence type="ECO:0000313" key="2">
    <source>
        <dbReference type="Proteomes" id="UP000176222"/>
    </source>
</evidence>
<reference evidence="1 2" key="1">
    <citation type="journal article" date="2016" name="Nat. Commun.">
        <title>Thousands of microbial genomes shed light on interconnected biogeochemical processes in an aquifer system.</title>
        <authorList>
            <person name="Anantharaman K."/>
            <person name="Brown C.T."/>
            <person name="Hug L.A."/>
            <person name="Sharon I."/>
            <person name="Castelle C.J."/>
            <person name="Probst A.J."/>
            <person name="Thomas B.C."/>
            <person name="Singh A."/>
            <person name="Wilkins M.J."/>
            <person name="Karaoz U."/>
            <person name="Brodie E.L."/>
            <person name="Williams K.H."/>
            <person name="Hubbard S.S."/>
            <person name="Banfield J.F."/>
        </authorList>
    </citation>
    <scope>NUCLEOTIDE SEQUENCE [LARGE SCALE GENOMIC DNA]</scope>
</reference>
<gene>
    <name evidence="1" type="ORF">A2370_00450</name>
</gene>
<name>A0A1G2QDX3_9BACT</name>
<evidence type="ECO:0000313" key="1">
    <source>
        <dbReference type="EMBL" id="OHA58161.1"/>
    </source>
</evidence>
<dbReference type="EMBL" id="MHTH01000013">
    <property type="protein sequence ID" value="OHA58161.1"/>
    <property type="molecule type" value="Genomic_DNA"/>
</dbReference>
<accession>A0A1G2QDX3</accession>
<sequence>MKSKWFEYKDKAVKLRKQGRSIRDIESELKIPRSTLSGWFKNIELKKSQKKILEQKHQKALIKARKGAVKWHNKQKADRILVAEIEAEKTLNKILINDEILELSLAMLYLGEGTKAGTKTSMGNSDPLILKLFLKSIQNLYNLKIDSISFYLHLRADQNPELMKKYWSRELKVPIKRFRKVSIDKRTIKTKTYSHYKGVCVIDCGNVAIQRKLVYISRKFCQKIIENMGL</sequence>
<dbReference type="SUPFAM" id="SSF46689">
    <property type="entry name" value="Homeodomain-like"/>
    <property type="match status" value="1"/>
</dbReference>
<dbReference type="AlphaFoldDB" id="A0A1G2QDX3"/>
<proteinExistence type="predicted"/>
<comment type="caution">
    <text evidence="1">The sequence shown here is derived from an EMBL/GenBank/DDBJ whole genome shotgun (WGS) entry which is preliminary data.</text>
</comment>
<dbReference type="STRING" id="1802436.A2370_00450"/>
<dbReference type="InterPro" id="IPR009057">
    <property type="entry name" value="Homeodomain-like_sf"/>
</dbReference>